<protein>
    <submittedName>
        <fullName evidence="2">Uncharacterized protein</fullName>
    </submittedName>
</protein>
<organism evidence="2 3">
    <name type="scientific">Vibrio rotiferianus</name>
    <dbReference type="NCBI Taxonomy" id="190895"/>
    <lineage>
        <taxon>Bacteria</taxon>
        <taxon>Pseudomonadati</taxon>
        <taxon>Pseudomonadota</taxon>
        <taxon>Gammaproteobacteria</taxon>
        <taxon>Vibrionales</taxon>
        <taxon>Vibrionaceae</taxon>
        <taxon>Vibrio</taxon>
    </lineage>
</organism>
<geneLocation type="plasmid" evidence="3">
    <name>pam7 dna</name>
</geneLocation>
<evidence type="ECO:0000313" key="2">
    <source>
        <dbReference type="EMBL" id="BBL92284.1"/>
    </source>
</evidence>
<keyword evidence="1" id="KW-0472">Membrane</keyword>
<proteinExistence type="predicted"/>
<keyword evidence="1" id="KW-0812">Transmembrane</keyword>
<keyword evidence="2" id="KW-0614">Plasmid</keyword>
<dbReference type="RefSeq" id="WP_126606151.1">
    <property type="nucleotide sequence ID" value="NZ_AP019800.1"/>
</dbReference>
<dbReference type="AlphaFoldDB" id="A0A510IEQ9"/>
<gene>
    <name evidence="2" type="ORF">VroAM7_49370</name>
</gene>
<evidence type="ECO:0000313" key="3">
    <source>
        <dbReference type="Proteomes" id="UP000315115"/>
    </source>
</evidence>
<reference evidence="3" key="1">
    <citation type="submission" date="2019-07" db="EMBL/GenBank/DDBJ databases">
        <title>Complete Genome Sequences of Vibrion rotiferianus strain AM7.</title>
        <authorList>
            <person name="Miyazaki K."/>
            <person name="Wiseschart A."/>
            <person name="Pootanakit K."/>
            <person name="Ishimori K."/>
            <person name="Kitahara K."/>
        </authorList>
    </citation>
    <scope>NUCLEOTIDE SEQUENCE [LARGE SCALE GENOMIC DNA]</scope>
    <source>
        <strain evidence="3">AM7</strain>
        <plasmid evidence="3">pam7 dna</plasmid>
    </source>
</reference>
<keyword evidence="1" id="KW-1133">Transmembrane helix</keyword>
<feature type="transmembrane region" description="Helical" evidence="1">
    <location>
        <begin position="68"/>
        <end position="89"/>
    </location>
</feature>
<evidence type="ECO:0000256" key="1">
    <source>
        <dbReference type="SAM" id="Phobius"/>
    </source>
</evidence>
<dbReference type="Proteomes" id="UP000315115">
    <property type="component" value="Plasmid pAM7"/>
</dbReference>
<name>A0A510IEQ9_9VIBR</name>
<sequence length="90" mass="10223">MNMKRSSGRKNRKYLTPKNQKVPFKKLVSVTSIANELAGIQYHNDQENQMAIKEGNRVHLVHTLHNDVLAIVLLLIVFAVFSVIILKVIS</sequence>
<accession>A0A510IEQ9</accession>
<dbReference type="EMBL" id="AP019800">
    <property type="protein sequence ID" value="BBL92284.1"/>
    <property type="molecule type" value="Genomic_DNA"/>
</dbReference>